<evidence type="ECO:0000256" key="2">
    <source>
        <dbReference type="ARBA" id="ARBA00022741"/>
    </source>
</evidence>
<sequence>MLKNSVGCAVRSIVGDDPVEQATETIYIPRNIYPWICGPANKNLDHLQNQYNVKIDIPLADSDKIFINGERKNVYKVVEILKQIYDSKENAPAILCYIPQVQHYYIRSILDEIFRQTDVVVEIPPENESSDDITLYGDDSKLAAAFSLLNQKISLQEQINTASEALEKEIEKLSNGHRSEVVDQKLNHDTIEKDSDESTFNSKMSTNAVASDQPPLQESNAENVQTKHEGLRLLIKQAKKCHDLQKEFNSTIKPYSKKSELVTLEENNNRVNEIIKNLETCVENDIIQLQNDEIFGTKNDSDSTKFGLPSFIFLIDGRFGIEIYESGTTKMLNEWTPLYLSMAEKGIEIGENAKSHFRDFPNFVVYDILKIIGKPINEIKIDPKWGFEIVENNGILFFQIETQNGKRMIPEEMILAAFFKTMKSRTEKYLNENIKEIYLSTNFKISESQRNVFKKAALKVDLEIKLFLRY</sequence>
<dbReference type="InterPro" id="IPR043129">
    <property type="entry name" value="ATPase_NBD"/>
</dbReference>
<dbReference type="Pfam" id="PF00012">
    <property type="entry name" value="HSP70"/>
    <property type="match status" value="1"/>
</dbReference>
<evidence type="ECO:0000256" key="1">
    <source>
        <dbReference type="ARBA" id="ARBA00007381"/>
    </source>
</evidence>
<dbReference type="Gene3D" id="3.30.1370.10">
    <property type="entry name" value="K Homology domain, type 1"/>
    <property type="match status" value="1"/>
</dbReference>
<dbReference type="GO" id="GO:0003723">
    <property type="term" value="F:RNA binding"/>
    <property type="evidence" value="ECO:0007669"/>
    <property type="project" value="UniProtKB-UniRule"/>
</dbReference>
<dbReference type="Proteomes" id="UP000887578">
    <property type="component" value="Unplaced"/>
</dbReference>
<evidence type="ECO:0000313" key="7">
    <source>
        <dbReference type="WBParaSite" id="PDA_v2.g15250.t1"/>
    </source>
</evidence>
<feature type="domain" description="K Homology" evidence="5">
    <location>
        <begin position="20"/>
        <end position="86"/>
    </location>
</feature>
<dbReference type="SMART" id="SM00322">
    <property type="entry name" value="KH"/>
    <property type="match status" value="1"/>
</dbReference>
<keyword evidence="2" id="KW-0547">Nucleotide-binding</keyword>
<dbReference type="InterPro" id="IPR004087">
    <property type="entry name" value="KH_dom"/>
</dbReference>
<protein>
    <submittedName>
        <fullName evidence="7">K Homology domain-containing protein</fullName>
    </submittedName>
</protein>
<dbReference type="Gene3D" id="3.30.30.30">
    <property type="match status" value="1"/>
</dbReference>
<proteinExistence type="inferred from homology"/>
<dbReference type="InterPro" id="IPR004088">
    <property type="entry name" value="KH_dom_type_1"/>
</dbReference>
<dbReference type="WBParaSite" id="PDA_v2.g15250.t1">
    <property type="protein sequence ID" value="PDA_v2.g15250.t1"/>
    <property type="gene ID" value="PDA_v2.g15250"/>
</dbReference>
<dbReference type="GO" id="GO:0005524">
    <property type="term" value="F:ATP binding"/>
    <property type="evidence" value="ECO:0007669"/>
    <property type="project" value="UniProtKB-KW"/>
</dbReference>
<evidence type="ECO:0000256" key="4">
    <source>
        <dbReference type="PROSITE-ProRule" id="PRU00117"/>
    </source>
</evidence>
<dbReference type="GO" id="GO:0140662">
    <property type="term" value="F:ATP-dependent protein folding chaperone"/>
    <property type="evidence" value="ECO:0007669"/>
    <property type="project" value="InterPro"/>
</dbReference>
<dbReference type="PROSITE" id="PS50084">
    <property type="entry name" value="KH_TYPE_1"/>
    <property type="match status" value="1"/>
</dbReference>
<keyword evidence="3" id="KW-0067">ATP-binding</keyword>
<dbReference type="InterPro" id="IPR036612">
    <property type="entry name" value="KH_dom_type_1_sf"/>
</dbReference>
<evidence type="ECO:0000256" key="3">
    <source>
        <dbReference type="ARBA" id="ARBA00022840"/>
    </source>
</evidence>
<dbReference type="SUPFAM" id="SSF54791">
    <property type="entry name" value="Eukaryotic type KH-domain (KH-domain type I)"/>
    <property type="match status" value="2"/>
</dbReference>
<organism evidence="6 7">
    <name type="scientific">Panagrolaimus davidi</name>
    <dbReference type="NCBI Taxonomy" id="227884"/>
    <lineage>
        <taxon>Eukaryota</taxon>
        <taxon>Metazoa</taxon>
        <taxon>Ecdysozoa</taxon>
        <taxon>Nematoda</taxon>
        <taxon>Chromadorea</taxon>
        <taxon>Rhabditida</taxon>
        <taxon>Tylenchina</taxon>
        <taxon>Panagrolaimomorpha</taxon>
        <taxon>Panagrolaimoidea</taxon>
        <taxon>Panagrolaimidae</taxon>
        <taxon>Panagrolaimus</taxon>
    </lineage>
</organism>
<dbReference type="Gene3D" id="3.30.420.40">
    <property type="match status" value="1"/>
</dbReference>
<name>A0A914PCD5_9BILA</name>
<accession>A0A914PCD5</accession>
<dbReference type="Pfam" id="PF00013">
    <property type="entry name" value="KH_1"/>
    <property type="match status" value="1"/>
</dbReference>
<dbReference type="SUPFAM" id="SSF53067">
    <property type="entry name" value="Actin-like ATPase domain"/>
    <property type="match status" value="1"/>
</dbReference>
<comment type="similarity">
    <text evidence="1">Belongs to the heat shock protein 70 family.</text>
</comment>
<evidence type="ECO:0000259" key="5">
    <source>
        <dbReference type="SMART" id="SM00322"/>
    </source>
</evidence>
<dbReference type="InterPro" id="IPR013126">
    <property type="entry name" value="Hsp_70_fam"/>
</dbReference>
<keyword evidence="6" id="KW-1185">Reference proteome</keyword>
<reference evidence="7" key="1">
    <citation type="submission" date="2022-11" db="UniProtKB">
        <authorList>
            <consortium name="WormBaseParasite"/>
        </authorList>
    </citation>
    <scope>IDENTIFICATION</scope>
</reference>
<keyword evidence="4" id="KW-0694">RNA-binding</keyword>
<evidence type="ECO:0000313" key="6">
    <source>
        <dbReference type="Proteomes" id="UP000887578"/>
    </source>
</evidence>
<dbReference type="AlphaFoldDB" id="A0A914PCD5"/>